<comment type="caution">
    <text evidence="1">The sequence shown here is derived from an EMBL/GenBank/DDBJ whole genome shotgun (WGS) entry which is preliminary data.</text>
</comment>
<dbReference type="Proteomes" id="UP001589783">
    <property type="component" value="Unassembled WGS sequence"/>
</dbReference>
<evidence type="ECO:0000313" key="2">
    <source>
        <dbReference type="Proteomes" id="UP001589783"/>
    </source>
</evidence>
<organism evidence="1 2">
    <name type="scientific">Gordonia phosphorivorans</name>
    <dbReference type="NCBI Taxonomy" id="1056982"/>
    <lineage>
        <taxon>Bacteria</taxon>
        <taxon>Bacillati</taxon>
        <taxon>Actinomycetota</taxon>
        <taxon>Actinomycetes</taxon>
        <taxon>Mycobacteriales</taxon>
        <taxon>Gordoniaceae</taxon>
        <taxon>Gordonia</taxon>
    </lineage>
</organism>
<reference evidence="1 2" key="1">
    <citation type="submission" date="2024-09" db="EMBL/GenBank/DDBJ databases">
        <authorList>
            <person name="Sun Q."/>
            <person name="Mori K."/>
        </authorList>
    </citation>
    <scope>NUCLEOTIDE SEQUENCE [LARGE SCALE GENOMIC DNA]</scope>
    <source>
        <strain evidence="1 2">CCM 7957</strain>
    </source>
</reference>
<proteinExistence type="predicted"/>
<name>A0ABV6H983_9ACTN</name>
<accession>A0ABV6H983</accession>
<gene>
    <name evidence="1" type="ORF">ACFFJD_09730</name>
</gene>
<keyword evidence="2" id="KW-1185">Reference proteome</keyword>
<dbReference type="EMBL" id="JBHLWV010000020">
    <property type="protein sequence ID" value="MFC0315127.1"/>
    <property type="molecule type" value="Genomic_DNA"/>
</dbReference>
<evidence type="ECO:0000313" key="1">
    <source>
        <dbReference type="EMBL" id="MFC0315127.1"/>
    </source>
</evidence>
<sequence length="58" mass="6270">MSLFMLAAEAAPLTVARAQKIARLSADETADLLDCLVMDGELVVDEIPGCYLRSGRCR</sequence>
<protein>
    <recommendedName>
        <fullName evidence="3">DprA winged helix domain-containing protein</fullName>
    </recommendedName>
</protein>
<dbReference type="RefSeq" id="WP_382363551.1">
    <property type="nucleotide sequence ID" value="NZ_JBHLWV010000020.1"/>
</dbReference>
<evidence type="ECO:0008006" key="3">
    <source>
        <dbReference type="Google" id="ProtNLM"/>
    </source>
</evidence>